<sequence>MPRQSSRTSSSAPQRAAPPPSHGRAAPAPAATQAPPPAQHAPAPAPAAAAPAAAPAAGGGMMSGLMGSMMSGMATGTGMAVANRAVDAVMGPRQTEVVHRHEGAPAATAAPTCQFQQDQLEQCMKSSGNAASCQSYMDALKACQQGQPFADGVDVQGLKDSFDEKVWVSFPEYGSRVVLWQQFMEEHGVTVDPGKLNISTLARVSEGYPAGSIKQTVDRVLTARRVQQLKNRPLKVQEFIGPLSRTAFCWKEELDQFREFDHLITGEK</sequence>
<proteinExistence type="predicted"/>
<dbReference type="Proteomes" id="UP000649617">
    <property type="component" value="Unassembled WGS sequence"/>
</dbReference>
<feature type="compositionally biased region" description="Pro residues" evidence="1">
    <location>
        <begin position="34"/>
        <end position="45"/>
    </location>
</feature>
<dbReference type="AlphaFoldDB" id="A0A812W173"/>
<evidence type="ECO:0000313" key="3">
    <source>
        <dbReference type="Proteomes" id="UP000649617"/>
    </source>
</evidence>
<evidence type="ECO:0000313" key="2">
    <source>
        <dbReference type="EMBL" id="CAE7662357.1"/>
    </source>
</evidence>
<keyword evidence="3" id="KW-1185">Reference proteome</keyword>
<dbReference type="InterPro" id="IPR052267">
    <property type="entry name" value="N-DRC_Component"/>
</dbReference>
<gene>
    <name evidence="2" type="primary">Iqca1l</name>
    <name evidence="2" type="ORF">SPIL2461_LOCUS18014</name>
</gene>
<accession>A0A812W173</accession>
<protein>
    <submittedName>
        <fullName evidence="2">Iqca1l protein</fullName>
    </submittedName>
</protein>
<reference evidence="2" key="1">
    <citation type="submission" date="2021-02" db="EMBL/GenBank/DDBJ databases">
        <authorList>
            <person name="Dougan E. K."/>
            <person name="Rhodes N."/>
            <person name="Thang M."/>
            <person name="Chan C."/>
        </authorList>
    </citation>
    <scope>NUCLEOTIDE SEQUENCE</scope>
</reference>
<feature type="compositionally biased region" description="Low complexity" evidence="1">
    <location>
        <begin position="22"/>
        <end position="33"/>
    </location>
</feature>
<dbReference type="OrthoDB" id="1106148at2759"/>
<feature type="compositionally biased region" description="Low complexity" evidence="1">
    <location>
        <begin position="46"/>
        <end position="56"/>
    </location>
</feature>
<feature type="non-terminal residue" evidence="2">
    <location>
        <position position="1"/>
    </location>
</feature>
<comment type="caution">
    <text evidence="2">The sequence shown here is derived from an EMBL/GenBank/DDBJ whole genome shotgun (WGS) entry which is preliminary data.</text>
</comment>
<organism evidence="2 3">
    <name type="scientific">Symbiodinium pilosum</name>
    <name type="common">Dinoflagellate</name>
    <dbReference type="NCBI Taxonomy" id="2952"/>
    <lineage>
        <taxon>Eukaryota</taxon>
        <taxon>Sar</taxon>
        <taxon>Alveolata</taxon>
        <taxon>Dinophyceae</taxon>
        <taxon>Suessiales</taxon>
        <taxon>Symbiodiniaceae</taxon>
        <taxon>Symbiodinium</taxon>
    </lineage>
</organism>
<name>A0A812W173_SYMPI</name>
<feature type="region of interest" description="Disordered" evidence="1">
    <location>
        <begin position="1"/>
        <end position="57"/>
    </location>
</feature>
<dbReference type="PANTHER" id="PTHR14690:SF0">
    <property type="entry name" value="IQ MOTIF CONTAINING WITH AAA DOMAIN 1"/>
    <property type="match status" value="1"/>
</dbReference>
<feature type="compositionally biased region" description="Low complexity" evidence="1">
    <location>
        <begin position="1"/>
        <end position="15"/>
    </location>
</feature>
<dbReference type="EMBL" id="CAJNIZ010043528">
    <property type="protein sequence ID" value="CAE7662357.1"/>
    <property type="molecule type" value="Genomic_DNA"/>
</dbReference>
<dbReference type="PANTHER" id="PTHR14690">
    <property type="entry name" value="IQ MOTIF CONTAINING WITH AAA DOMAIN 1"/>
    <property type="match status" value="1"/>
</dbReference>
<evidence type="ECO:0000256" key="1">
    <source>
        <dbReference type="SAM" id="MobiDB-lite"/>
    </source>
</evidence>